<gene>
    <name evidence="6" type="ORF">CU098_001057</name>
</gene>
<feature type="transmembrane region" description="Helical" evidence="5">
    <location>
        <begin position="50"/>
        <end position="70"/>
    </location>
</feature>
<feature type="transmembrane region" description="Helical" evidence="5">
    <location>
        <begin position="90"/>
        <end position="106"/>
    </location>
</feature>
<evidence type="ECO:0000313" key="6">
    <source>
        <dbReference type="EMBL" id="RCI06449.1"/>
    </source>
</evidence>
<sequence length="130" mass="14076">MSFQASAFAFLFPGNAMTNSILATAYISIFPNLLLYFVPPDINTGSLNTLVSFAVGGLLGDVFLHLLPHAFLGEHTEENAVVVVDNKKNVLIGVGIFVGLFFFFFMDKMMRVVNGGSGHDHGHIHTESTA</sequence>
<dbReference type="EMBL" id="PJQM01000151">
    <property type="protein sequence ID" value="RCI06449.1"/>
    <property type="molecule type" value="Genomic_DNA"/>
</dbReference>
<keyword evidence="4 5" id="KW-0472">Membrane</keyword>
<evidence type="ECO:0000256" key="2">
    <source>
        <dbReference type="ARBA" id="ARBA00022692"/>
    </source>
</evidence>
<evidence type="ECO:0000256" key="5">
    <source>
        <dbReference type="SAM" id="Phobius"/>
    </source>
</evidence>
<accession>A0A367KW61</accession>
<evidence type="ECO:0000256" key="4">
    <source>
        <dbReference type="ARBA" id="ARBA00023136"/>
    </source>
</evidence>
<dbReference type="GO" id="GO:0016020">
    <property type="term" value="C:membrane"/>
    <property type="evidence" value="ECO:0007669"/>
    <property type="project" value="UniProtKB-SubCell"/>
</dbReference>
<reference evidence="6 7" key="1">
    <citation type="journal article" date="2018" name="G3 (Bethesda)">
        <title>Phylogenetic and Phylogenomic Definition of Rhizopus Species.</title>
        <authorList>
            <person name="Gryganskyi A.P."/>
            <person name="Golan J."/>
            <person name="Dolatabadi S."/>
            <person name="Mondo S."/>
            <person name="Robb S."/>
            <person name="Idnurm A."/>
            <person name="Muszewska A."/>
            <person name="Steczkiewicz K."/>
            <person name="Masonjones S."/>
            <person name="Liao H.L."/>
            <person name="Gajdeczka M.T."/>
            <person name="Anike F."/>
            <person name="Vuek A."/>
            <person name="Anishchenko I.M."/>
            <person name="Voigt K."/>
            <person name="de Hoog G.S."/>
            <person name="Smith M.E."/>
            <person name="Heitman J."/>
            <person name="Vilgalys R."/>
            <person name="Stajich J.E."/>
        </authorList>
    </citation>
    <scope>NUCLEOTIDE SEQUENCE [LARGE SCALE GENOMIC DNA]</scope>
    <source>
        <strain evidence="6 7">LSU 92-RS-03</strain>
    </source>
</reference>
<dbReference type="GO" id="GO:0006882">
    <property type="term" value="P:intracellular zinc ion homeostasis"/>
    <property type="evidence" value="ECO:0007669"/>
    <property type="project" value="TreeGrafter"/>
</dbReference>
<organism evidence="6 7">
    <name type="scientific">Rhizopus stolonifer</name>
    <name type="common">Rhizopus nigricans</name>
    <dbReference type="NCBI Taxonomy" id="4846"/>
    <lineage>
        <taxon>Eukaryota</taxon>
        <taxon>Fungi</taxon>
        <taxon>Fungi incertae sedis</taxon>
        <taxon>Mucoromycota</taxon>
        <taxon>Mucoromycotina</taxon>
        <taxon>Mucoromycetes</taxon>
        <taxon>Mucorales</taxon>
        <taxon>Mucorineae</taxon>
        <taxon>Rhizopodaceae</taxon>
        <taxon>Rhizopus</taxon>
    </lineage>
</organism>
<dbReference type="OrthoDB" id="200954at2759"/>
<keyword evidence="7" id="KW-1185">Reference proteome</keyword>
<dbReference type="PANTHER" id="PTHR16950">
    <property type="entry name" value="ZINC TRANSPORTER SLC39A7 HISTIDINE-RICH MEMBRANE PROTEIN KE4"/>
    <property type="match status" value="1"/>
</dbReference>
<dbReference type="PANTHER" id="PTHR16950:SF16">
    <property type="entry name" value="ZINC TRANSPORTER ZIP13"/>
    <property type="match status" value="1"/>
</dbReference>
<comment type="caution">
    <text evidence="6">The sequence shown here is derived from an EMBL/GenBank/DDBJ whole genome shotgun (WGS) entry which is preliminary data.</text>
</comment>
<keyword evidence="2 5" id="KW-0812">Transmembrane</keyword>
<evidence type="ECO:0000256" key="1">
    <source>
        <dbReference type="ARBA" id="ARBA00004141"/>
    </source>
</evidence>
<dbReference type="Pfam" id="PF02535">
    <property type="entry name" value="Zip"/>
    <property type="match status" value="1"/>
</dbReference>
<feature type="non-terminal residue" evidence="6">
    <location>
        <position position="130"/>
    </location>
</feature>
<comment type="subcellular location">
    <subcellularLocation>
        <location evidence="1">Membrane</location>
        <topology evidence="1">Multi-pass membrane protein</topology>
    </subcellularLocation>
</comment>
<dbReference type="InterPro" id="IPR003689">
    <property type="entry name" value="ZIP"/>
</dbReference>
<name>A0A367KW61_RHIST</name>
<dbReference type="Proteomes" id="UP000253551">
    <property type="component" value="Unassembled WGS sequence"/>
</dbReference>
<evidence type="ECO:0008006" key="8">
    <source>
        <dbReference type="Google" id="ProtNLM"/>
    </source>
</evidence>
<proteinExistence type="predicted"/>
<dbReference type="STRING" id="4846.A0A367KW61"/>
<keyword evidence="3 5" id="KW-1133">Transmembrane helix</keyword>
<evidence type="ECO:0000256" key="3">
    <source>
        <dbReference type="ARBA" id="ARBA00022989"/>
    </source>
</evidence>
<evidence type="ECO:0000313" key="7">
    <source>
        <dbReference type="Proteomes" id="UP000253551"/>
    </source>
</evidence>
<dbReference type="GO" id="GO:0005385">
    <property type="term" value="F:zinc ion transmembrane transporter activity"/>
    <property type="evidence" value="ECO:0007669"/>
    <property type="project" value="TreeGrafter"/>
</dbReference>
<protein>
    <recommendedName>
        <fullName evidence="8">Zinc transporter</fullName>
    </recommendedName>
</protein>
<dbReference type="AlphaFoldDB" id="A0A367KW61"/>